<sequence length="114" mass="13027">MPDIIIEQSQEVIDYINLLKLPISGVLKNHIVNMVSGIITTEGNKNISNDSLSKKDNSTKKIEGLDFHHSHSHHCVVTSHYKISEYSLPLNFKLYLKKQFFGQKVKKLGIHQEN</sequence>
<dbReference type="Proteomes" id="UP000019109">
    <property type="component" value="Unassembled WGS sequence"/>
</dbReference>
<keyword evidence="2" id="KW-1185">Reference proteome</keyword>
<evidence type="ECO:0000313" key="1">
    <source>
        <dbReference type="EMBL" id="GAE90982.1"/>
    </source>
</evidence>
<dbReference type="STRING" id="1294263.JCM21531_4650"/>
<accession>W4VCQ5</accession>
<dbReference type="AlphaFoldDB" id="W4VCQ5"/>
<proteinExistence type="predicted"/>
<reference evidence="1" key="1">
    <citation type="journal article" date="2014" name="Genome Announc.">
        <title>Draft Genome Sequence of Clostridium straminisolvens Strain JCM 21531T, Isolated from a Cellulose-Degrading Bacterial Community.</title>
        <authorList>
            <person name="Yuki M."/>
            <person name="Oshima K."/>
            <person name="Suda W."/>
            <person name="Sakamoto M."/>
            <person name="Kitamura K."/>
            <person name="Iida T."/>
            <person name="Hattori M."/>
            <person name="Ohkuma M."/>
        </authorList>
    </citation>
    <scope>NUCLEOTIDE SEQUENCE [LARGE SCALE GENOMIC DNA]</scope>
    <source>
        <strain evidence="1">JCM 21531</strain>
    </source>
</reference>
<comment type="caution">
    <text evidence="1">The sequence shown here is derived from an EMBL/GenBank/DDBJ whole genome shotgun (WGS) entry which is preliminary data.</text>
</comment>
<evidence type="ECO:0000313" key="2">
    <source>
        <dbReference type="Proteomes" id="UP000019109"/>
    </source>
</evidence>
<organism evidence="1 2">
    <name type="scientific">Acetivibrio straminisolvens JCM 21531</name>
    <dbReference type="NCBI Taxonomy" id="1294263"/>
    <lineage>
        <taxon>Bacteria</taxon>
        <taxon>Bacillati</taxon>
        <taxon>Bacillota</taxon>
        <taxon>Clostridia</taxon>
        <taxon>Eubacteriales</taxon>
        <taxon>Oscillospiraceae</taxon>
        <taxon>Acetivibrio</taxon>
    </lineage>
</organism>
<protein>
    <submittedName>
        <fullName evidence="1">Uncharacterized protein</fullName>
    </submittedName>
</protein>
<gene>
    <name evidence="1" type="ORF">JCM21531_4650</name>
</gene>
<dbReference type="EMBL" id="BAVR01000124">
    <property type="protein sequence ID" value="GAE90982.1"/>
    <property type="molecule type" value="Genomic_DNA"/>
</dbReference>
<name>W4VCQ5_9FIRM</name>